<evidence type="ECO:0000313" key="4">
    <source>
        <dbReference type="EMBL" id="CAB3762202.1"/>
    </source>
</evidence>
<accession>A0A6J5EAM3</accession>
<evidence type="ECO:0000259" key="3">
    <source>
        <dbReference type="SMART" id="SM00822"/>
    </source>
</evidence>
<keyword evidence="5" id="KW-1185">Reference proteome</keyword>
<dbReference type="InterPro" id="IPR002347">
    <property type="entry name" value="SDR_fam"/>
</dbReference>
<dbReference type="PRINTS" id="PR00081">
    <property type="entry name" value="GDHRDH"/>
</dbReference>
<organism evidence="4 5">
    <name type="scientific">Paraburkholderia humisilvae</name>
    <dbReference type="NCBI Taxonomy" id="627669"/>
    <lineage>
        <taxon>Bacteria</taxon>
        <taxon>Pseudomonadati</taxon>
        <taxon>Pseudomonadota</taxon>
        <taxon>Betaproteobacteria</taxon>
        <taxon>Burkholderiales</taxon>
        <taxon>Burkholderiaceae</taxon>
        <taxon>Paraburkholderia</taxon>
    </lineage>
</organism>
<proteinExistence type="inferred from homology"/>
<dbReference type="SUPFAM" id="SSF51735">
    <property type="entry name" value="NAD(P)-binding Rossmann-fold domains"/>
    <property type="match status" value="1"/>
</dbReference>
<sequence length="236" mass="24084">MNHLQGKIVAVTGAFGALGFVTARVLAARGAQVALIGRGAAPASAALPAELAQACVVDRVDLTDPRAAQDAIATITSRFNGLHALVNIAGAFRWETVSDGSADSWDRMFSANVKTTLNASKAALAHLTAAGGSGRIVNIGAMAALKAGAGMGAYAASKSAVMRLTEALAEELKDKGVTVNAILPSIIDTPQNRADMPNADFSRWATPEQIANVIAFLLSPEAQGITGALVPVAARV</sequence>
<dbReference type="GO" id="GO:0004316">
    <property type="term" value="F:3-oxoacyl-[acyl-carrier-protein] reductase (NADPH) activity"/>
    <property type="evidence" value="ECO:0007669"/>
    <property type="project" value="UniProtKB-EC"/>
</dbReference>
<feature type="domain" description="Ketoreductase" evidence="3">
    <location>
        <begin position="7"/>
        <end position="185"/>
    </location>
</feature>
<dbReference type="PANTHER" id="PTHR42760:SF135">
    <property type="entry name" value="BLL7886 PROTEIN"/>
    <property type="match status" value="1"/>
</dbReference>
<dbReference type="EC" id="1.1.1.100" evidence="4"/>
<evidence type="ECO:0000256" key="2">
    <source>
        <dbReference type="RuleBase" id="RU000363"/>
    </source>
</evidence>
<dbReference type="InterPro" id="IPR020904">
    <property type="entry name" value="Sc_DH/Rdtase_CS"/>
</dbReference>
<evidence type="ECO:0000256" key="1">
    <source>
        <dbReference type="ARBA" id="ARBA00006484"/>
    </source>
</evidence>
<dbReference type="FunFam" id="3.40.50.720:FF:000084">
    <property type="entry name" value="Short-chain dehydrogenase reductase"/>
    <property type="match status" value="1"/>
</dbReference>
<dbReference type="Pfam" id="PF00106">
    <property type="entry name" value="adh_short"/>
    <property type="match status" value="1"/>
</dbReference>
<dbReference type="Proteomes" id="UP000494363">
    <property type="component" value="Unassembled WGS sequence"/>
</dbReference>
<dbReference type="GO" id="GO:0030497">
    <property type="term" value="P:fatty acid elongation"/>
    <property type="evidence" value="ECO:0007669"/>
    <property type="project" value="TreeGrafter"/>
</dbReference>
<dbReference type="PRINTS" id="PR00080">
    <property type="entry name" value="SDRFAMILY"/>
</dbReference>
<name>A0A6J5EAM3_9BURK</name>
<evidence type="ECO:0000313" key="5">
    <source>
        <dbReference type="Proteomes" id="UP000494363"/>
    </source>
</evidence>
<dbReference type="PANTHER" id="PTHR42760">
    <property type="entry name" value="SHORT-CHAIN DEHYDROGENASES/REDUCTASES FAMILY MEMBER"/>
    <property type="match status" value="1"/>
</dbReference>
<gene>
    <name evidence="4" type="primary">fabG_11</name>
    <name evidence="4" type="ORF">LMG29542_04282</name>
</gene>
<dbReference type="InterPro" id="IPR057326">
    <property type="entry name" value="KR_dom"/>
</dbReference>
<dbReference type="AlphaFoldDB" id="A0A6J5EAM3"/>
<reference evidence="4 5" key="1">
    <citation type="submission" date="2020-04" db="EMBL/GenBank/DDBJ databases">
        <authorList>
            <person name="De Canck E."/>
        </authorList>
    </citation>
    <scope>NUCLEOTIDE SEQUENCE [LARGE SCALE GENOMIC DNA]</scope>
    <source>
        <strain evidence="4 5">LMG 29542</strain>
    </source>
</reference>
<comment type="similarity">
    <text evidence="1 2">Belongs to the short-chain dehydrogenases/reductases (SDR) family.</text>
</comment>
<dbReference type="InterPro" id="IPR036291">
    <property type="entry name" value="NAD(P)-bd_dom_sf"/>
</dbReference>
<dbReference type="Gene3D" id="3.40.50.720">
    <property type="entry name" value="NAD(P)-binding Rossmann-like Domain"/>
    <property type="match status" value="1"/>
</dbReference>
<protein>
    <submittedName>
        <fullName evidence="4">3-oxoacyl-[acyl-carrier-protein] reductase FabG</fullName>
        <ecNumber evidence="4">1.1.1.100</ecNumber>
    </submittedName>
</protein>
<keyword evidence="4" id="KW-0560">Oxidoreductase</keyword>
<dbReference type="EMBL" id="CADIKH010000019">
    <property type="protein sequence ID" value="CAB3762202.1"/>
    <property type="molecule type" value="Genomic_DNA"/>
</dbReference>
<dbReference type="SMART" id="SM00822">
    <property type="entry name" value="PKS_KR"/>
    <property type="match status" value="1"/>
</dbReference>
<dbReference type="PROSITE" id="PS00061">
    <property type="entry name" value="ADH_SHORT"/>
    <property type="match status" value="1"/>
</dbReference>
<dbReference type="RefSeq" id="WP_175228437.1">
    <property type="nucleotide sequence ID" value="NZ_CADIKH010000019.1"/>
</dbReference>